<dbReference type="InterPro" id="IPR037523">
    <property type="entry name" value="VOC_core"/>
</dbReference>
<evidence type="ECO:0000313" key="2">
    <source>
        <dbReference type="EMBL" id="MCF5110037.1"/>
    </source>
</evidence>
<accession>A0ABS9FCF5</accession>
<dbReference type="PROSITE" id="PS51819">
    <property type="entry name" value="VOC"/>
    <property type="match status" value="1"/>
</dbReference>
<reference evidence="2 3" key="1">
    <citation type="submission" date="2019-11" db="EMBL/GenBank/DDBJ databases">
        <title>Epiphytic Pseudomonas syringae from cherry orchards.</title>
        <authorList>
            <person name="Hulin M.T."/>
        </authorList>
    </citation>
    <scope>NUCLEOTIDE SEQUENCE [LARGE SCALE GENOMIC DNA]</scope>
    <source>
        <strain evidence="2 3">PA-6-5B</strain>
    </source>
</reference>
<comment type="caution">
    <text evidence="2">The sequence shown here is derived from an EMBL/GenBank/DDBJ whole genome shotgun (WGS) entry which is preliminary data.</text>
</comment>
<dbReference type="RefSeq" id="WP_099168762.1">
    <property type="nucleotide sequence ID" value="NZ_JAAQYO010000011.1"/>
</dbReference>
<dbReference type="EMBL" id="WKED01000067">
    <property type="protein sequence ID" value="MCF5110037.1"/>
    <property type="molecule type" value="Genomic_DNA"/>
</dbReference>
<feature type="domain" description="VOC" evidence="1">
    <location>
        <begin position="152"/>
        <end position="276"/>
    </location>
</feature>
<sequence length="327" mass="36558">MSIIGIESLVYGVDDIALCTQYLKDFGLALKRSDETEAVFELAEGSSVYVRSINDSRIPNSKQVGFGVREVIWGVDTQQALTALVQSLSQDREVSVDSDGTARFFTDGGLAFGLRQFTKKPIVNAPAPTNAPGMVCRLNTPRPWRTQAIPKTINHIVFAVPDFLQETAFFQERLGFKLSDYQHNVGVYLRADGTNNHHSLLAMNASMPTPGMDGQLRFHHANFGVCDLDELMIGVNNMERAGWPKSHFGLGRHRIDSALFCYLPCPAGGEIEYGTDADYVDDTWVPREWPIPLFAYSHWVQDIPPFLVEAPAWEFRYLTDGKIPKIK</sequence>
<dbReference type="InterPro" id="IPR029068">
    <property type="entry name" value="Glyas_Bleomycin-R_OHBP_Dase"/>
</dbReference>
<evidence type="ECO:0000313" key="3">
    <source>
        <dbReference type="Proteomes" id="UP000814003"/>
    </source>
</evidence>
<protein>
    <submittedName>
        <fullName evidence="2">Glyoxalase</fullName>
    </submittedName>
</protein>
<dbReference type="SUPFAM" id="SSF54593">
    <property type="entry name" value="Glyoxalase/Bleomycin resistance protein/Dihydroxybiphenyl dioxygenase"/>
    <property type="match status" value="1"/>
</dbReference>
<keyword evidence="3" id="KW-1185">Reference proteome</keyword>
<dbReference type="Gene3D" id="3.10.180.10">
    <property type="entry name" value="2,3-Dihydroxybiphenyl 1,2-Dioxygenase, domain 1"/>
    <property type="match status" value="1"/>
</dbReference>
<dbReference type="Pfam" id="PF00903">
    <property type="entry name" value="Glyoxalase"/>
    <property type="match status" value="1"/>
</dbReference>
<proteinExistence type="predicted"/>
<organism evidence="2 3">
    <name type="scientific">Pseudomonas gessardii</name>
    <dbReference type="NCBI Taxonomy" id="78544"/>
    <lineage>
        <taxon>Bacteria</taxon>
        <taxon>Pseudomonadati</taxon>
        <taxon>Pseudomonadota</taxon>
        <taxon>Gammaproteobacteria</taxon>
        <taxon>Pseudomonadales</taxon>
        <taxon>Pseudomonadaceae</taxon>
        <taxon>Pseudomonas</taxon>
    </lineage>
</organism>
<gene>
    <name evidence="2" type="ORF">GIW56_24790</name>
</gene>
<name>A0ABS9FCF5_9PSED</name>
<dbReference type="Proteomes" id="UP000814003">
    <property type="component" value="Unassembled WGS sequence"/>
</dbReference>
<evidence type="ECO:0000259" key="1">
    <source>
        <dbReference type="PROSITE" id="PS51819"/>
    </source>
</evidence>
<dbReference type="InterPro" id="IPR004360">
    <property type="entry name" value="Glyas_Fos-R_dOase_dom"/>
</dbReference>